<evidence type="ECO:0000313" key="2">
    <source>
        <dbReference type="Proteomes" id="UP000198942"/>
    </source>
</evidence>
<gene>
    <name evidence="1" type="ORF">SAMN05192574_105324</name>
</gene>
<dbReference type="Proteomes" id="UP000198942">
    <property type="component" value="Unassembled WGS sequence"/>
</dbReference>
<dbReference type="EMBL" id="FOCL01000005">
    <property type="protein sequence ID" value="SEO10615.1"/>
    <property type="molecule type" value="Genomic_DNA"/>
</dbReference>
<dbReference type="RefSeq" id="WP_091212170.1">
    <property type="nucleotide sequence ID" value="NZ_FOCL01000005.1"/>
</dbReference>
<sequence length="118" mass="12986">MKILRGIFIAILSLLAVSMIAGLSYEFFSRQSVHRKYDSGQAFVNLGNYKLHYNVSGNSGPTVVFESGLDFGGSLCWYKVQPEVARFANTFTYDRAGIFLSERGGATENGLPDGCRSE</sequence>
<proteinExistence type="predicted"/>
<name>A0A1H8LZT2_9SPHI</name>
<protein>
    <submittedName>
        <fullName evidence="1">Uncharacterized protein</fullName>
    </submittedName>
</protein>
<dbReference type="OrthoDB" id="59888at2"/>
<organism evidence="1 2">
    <name type="scientific">Mucilaginibacter gossypiicola</name>
    <dbReference type="NCBI Taxonomy" id="551995"/>
    <lineage>
        <taxon>Bacteria</taxon>
        <taxon>Pseudomonadati</taxon>
        <taxon>Bacteroidota</taxon>
        <taxon>Sphingobacteriia</taxon>
        <taxon>Sphingobacteriales</taxon>
        <taxon>Sphingobacteriaceae</taxon>
        <taxon>Mucilaginibacter</taxon>
    </lineage>
</organism>
<dbReference type="Gene3D" id="3.40.50.1820">
    <property type="entry name" value="alpha/beta hydrolase"/>
    <property type="match status" value="1"/>
</dbReference>
<keyword evidence="2" id="KW-1185">Reference proteome</keyword>
<accession>A0A1H8LZT2</accession>
<dbReference type="InterPro" id="IPR029058">
    <property type="entry name" value="AB_hydrolase_fold"/>
</dbReference>
<dbReference type="STRING" id="551995.SAMN05192574_105324"/>
<dbReference type="AlphaFoldDB" id="A0A1H8LZT2"/>
<evidence type="ECO:0000313" key="1">
    <source>
        <dbReference type="EMBL" id="SEO10615.1"/>
    </source>
</evidence>
<dbReference type="SUPFAM" id="SSF53474">
    <property type="entry name" value="alpha/beta-Hydrolases"/>
    <property type="match status" value="1"/>
</dbReference>
<reference evidence="2" key="1">
    <citation type="submission" date="2016-10" db="EMBL/GenBank/DDBJ databases">
        <authorList>
            <person name="Varghese N."/>
            <person name="Submissions S."/>
        </authorList>
    </citation>
    <scope>NUCLEOTIDE SEQUENCE [LARGE SCALE GENOMIC DNA]</scope>
    <source>
        <strain evidence="2">Gh-48</strain>
    </source>
</reference>